<accession>A0A7S2RVA6</accession>
<evidence type="ECO:0000313" key="2">
    <source>
        <dbReference type="EMBL" id="CAD9681820.1"/>
    </source>
</evidence>
<feature type="region of interest" description="Disordered" evidence="1">
    <location>
        <begin position="1"/>
        <end position="75"/>
    </location>
</feature>
<dbReference type="AlphaFoldDB" id="A0A7S2RVA6"/>
<gene>
    <name evidence="2" type="ORF">RMAR1173_LOCUS8398</name>
</gene>
<organism evidence="2">
    <name type="scientific">Rhizochromulina marina</name>
    <dbReference type="NCBI Taxonomy" id="1034831"/>
    <lineage>
        <taxon>Eukaryota</taxon>
        <taxon>Sar</taxon>
        <taxon>Stramenopiles</taxon>
        <taxon>Ochrophyta</taxon>
        <taxon>Dictyochophyceae</taxon>
        <taxon>Rhizochromulinales</taxon>
        <taxon>Rhizochromulina</taxon>
    </lineage>
</organism>
<evidence type="ECO:0000256" key="1">
    <source>
        <dbReference type="SAM" id="MobiDB-lite"/>
    </source>
</evidence>
<sequence>MASPFQLDDLPFPAPVPGLAEPEPRGGLMSRTPPTSTPSSYGRFIPKRGRTGSIGTGAVPRHQSGEKALSTSSSKLSTSLSGRLRSVSDLERSGFVSAAEKGRLKDLIINGDEALRAALDKYETGDSTELEGLISKGYLGRDGIVDVAELDSLDLGSLGLVEGNEFMSMMDGAAGSADGQTWDFNFDAIPGTGGVEFQMDDLGLPFGGMDELMPQPHGRGIPVTLGPVAVGGGAEAGGLALGGGLPPPGAVSLGAGNGAASAGGLGLPGGPVGGTSSAHAPATARAQYFSSASQQPPLAAMALGLAPVTSSASSKRSAAPSISGASGTTVFPNSSNSGSKFPVSNCVAELPPLDHLPQGPAPAYEQLINFQRAKSKDSIRCVMCGKPPSTPVDGEGGTVIPQQNKDVCRDCDKALWVHGESATYFKWCKGCKRFRNIVAFSEKLDASKCNSCRERGRRSYLQRKGANSGAAAGAAAPALAAPMAPVCATSAGMVTPAQPAGVPLGTLGASSVAAPGFQAGDRTSVLSPGLSGPLAPLDPTATG</sequence>
<proteinExistence type="predicted"/>
<name>A0A7S2RVA6_9STRA</name>
<reference evidence="2" key="1">
    <citation type="submission" date="2021-01" db="EMBL/GenBank/DDBJ databases">
        <authorList>
            <person name="Corre E."/>
            <person name="Pelletier E."/>
            <person name="Niang G."/>
            <person name="Scheremetjew M."/>
            <person name="Finn R."/>
            <person name="Kale V."/>
            <person name="Holt S."/>
            <person name="Cochrane G."/>
            <person name="Meng A."/>
            <person name="Brown T."/>
            <person name="Cohen L."/>
        </authorList>
    </citation>
    <scope>NUCLEOTIDE SEQUENCE</scope>
    <source>
        <strain evidence="2">CCMP1243</strain>
    </source>
</reference>
<dbReference type="EMBL" id="HBHJ01012873">
    <property type="protein sequence ID" value="CAD9681820.1"/>
    <property type="molecule type" value="Transcribed_RNA"/>
</dbReference>
<protein>
    <submittedName>
        <fullName evidence="2">Uncharacterized protein</fullName>
    </submittedName>
</protein>